<dbReference type="InterPro" id="IPR007703">
    <property type="entry name" value="PIF3"/>
</dbReference>
<dbReference type="Proteomes" id="UP000290195">
    <property type="component" value="Segment"/>
</dbReference>
<sequence>MNSTMKEINRPQIVSIHIVSIIIAILLILIVLVLTNIESFDVQKKNYDFPGQQQESSQHNCDTELIYSMTDEQCNAICREPGVFVTRNGACVNIQSFNQTAVENECNPKNGVLAYLLGDPEFGTTKLLCLSIDPGVQPDDIKLPNTLCMNGQLDINYIEAFPNLKHCTCADDEILATILDTSTIRTRGVCVKKQSQPIYEINRLLYNDT</sequence>
<protein>
    <submittedName>
        <fullName evidence="2">PIF-3</fullName>
    </submittedName>
</protein>
<gene>
    <name evidence="2" type="ORF">DiNV_CH01M_ORF84</name>
</gene>
<proteinExistence type="predicted"/>
<keyword evidence="1" id="KW-0472">Membrane</keyword>
<dbReference type="EMBL" id="MF966379">
    <property type="protein sequence ID" value="ATZ81572.1"/>
    <property type="molecule type" value="Genomic_DNA"/>
</dbReference>
<dbReference type="Pfam" id="PF05006">
    <property type="entry name" value="PIF3"/>
    <property type="match status" value="1"/>
</dbReference>
<feature type="transmembrane region" description="Helical" evidence="1">
    <location>
        <begin position="12"/>
        <end position="34"/>
    </location>
</feature>
<evidence type="ECO:0000313" key="2">
    <source>
        <dbReference type="EMBL" id="ATZ81572.1"/>
    </source>
</evidence>
<accession>A0A2H4UXC7</accession>
<evidence type="ECO:0000256" key="1">
    <source>
        <dbReference type="SAM" id="Phobius"/>
    </source>
</evidence>
<keyword evidence="3" id="KW-1185">Reference proteome</keyword>
<keyword evidence="1" id="KW-1133">Transmembrane helix</keyword>
<dbReference type="OrthoDB" id="15542at10239"/>
<reference evidence="2" key="1">
    <citation type="journal article" date="2018" name="Infect. Genet. Evol.">
        <title>The dynamic evolution of Drosophila innubila Nudivirus.</title>
        <authorList>
            <person name="Hill T."/>
            <person name="Unckless R.L."/>
        </authorList>
    </citation>
    <scope>NUCLEOTIDE SEQUENCE [LARGE SCALE GENOMIC DNA]</scope>
    <source>
        <strain evidence="2">DiNV_CH01M</strain>
    </source>
</reference>
<keyword evidence="1" id="KW-0812">Transmembrane</keyword>
<name>A0A2H4UXC7_9VIRU</name>
<organism evidence="2">
    <name type="scientific">Drosophila innubila nudivirus</name>
    <dbReference type="NCBI Taxonomy" id="2057187"/>
    <lineage>
        <taxon>Viruses</taxon>
        <taxon>Viruses incertae sedis</taxon>
        <taxon>Naldaviricetes</taxon>
        <taxon>Lefavirales</taxon>
        <taxon>Nudiviridae</taxon>
        <taxon>Alphanudivirus</taxon>
        <taxon>Alphanudivirus droinnubilae</taxon>
    </lineage>
</organism>
<evidence type="ECO:0000313" key="3">
    <source>
        <dbReference type="Proteomes" id="UP000290195"/>
    </source>
</evidence>